<gene>
    <name evidence="4" type="ORF">ACFOMH_00790</name>
</gene>
<dbReference type="CDD" id="cd03354">
    <property type="entry name" value="LbH_SAT"/>
    <property type="match status" value="1"/>
</dbReference>
<dbReference type="SUPFAM" id="SSF51161">
    <property type="entry name" value="Trimeric LpxA-like enzymes"/>
    <property type="match status" value="1"/>
</dbReference>
<reference evidence="5" key="1">
    <citation type="journal article" date="2019" name="Int. J. Syst. Evol. Microbiol.">
        <title>The Global Catalogue of Microorganisms (GCM) 10K type strain sequencing project: providing services to taxonomists for standard genome sequencing and annotation.</title>
        <authorList>
            <consortium name="The Broad Institute Genomics Platform"/>
            <consortium name="The Broad Institute Genome Sequencing Center for Infectious Disease"/>
            <person name="Wu L."/>
            <person name="Ma J."/>
        </authorList>
    </citation>
    <scope>NUCLEOTIDE SEQUENCE [LARGE SCALE GENOMIC DNA]</scope>
    <source>
        <strain evidence="5">KCTC 42899</strain>
    </source>
</reference>
<evidence type="ECO:0000313" key="5">
    <source>
        <dbReference type="Proteomes" id="UP001595721"/>
    </source>
</evidence>
<dbReference type="EMBL" id="JBHRXJ010000001">
    <property type="protein sequence ID" value="MFC3526688.1"/>
    <property type="molecule type" value="Genomic_DNA"/>
</dbReference>
<keyword evidence="2 4" id="KW-0808">Transferase</keyword>
<dbReference type="InterPro" id="IPR042122">
    <property type="entry name" value="Ser_AcTrfase_N_sf"/>
</dbReference>
<dbReference type="InterPro" id="IPR045304">
    <property type="entry name" value="LbH_SAT"/>
</dbReference>
<dbReference type="GO" id="GO:0009001">
    <property type="term" value="F:serine O-acetyltransferase activity"/>
    <property type="evidence" value="ECO:0007669"/>
    <property type="project" value="UniProtKB-EC"/>
</dbReference>
<evidence type="ECO:0000256" key="2">
    <source>
        <dbReference type="ARBA" id="ARBA00022679"/>
    </source>
</evidence>
<sequence>MQNLVGEMFETLFRDSGPAKARGAMPDDVADCAMSFQSEVIDDICEDLASHVERDPAVLGEPLLVLTPNAPFVATLCHRVAHAIWQSHDSPEKRRIAMAVSHFGRVLSGAEIHPAARIGRRFVLDHGTNTVIGATTVIGDDCYILNAVILGARGISENPQGKRHPTLGNRVQVGAFSRILGDIRVDDDVFIRPHSVVLTDVAAKAGNAVPPFARRFCLDGSAA</sequence>
<evidence type="ECO:0000256" key="1">
    <source>
        <dbReference type="ARBA" id="ARBA00022605"/>
    </source>
</evidence>
<proteinExistence type="predicted"/>
<dbReference type="InterPro" id="IPR011004">
    <property type="entry name" value="Trimer_LpxA-like_sf"/>
</dbReference>
<dbReference type="Gene3D" id="1.10.3130.10">
    <property type="entry name" value="serine acetyltransferase, domain 1"/>
    <property type="match status" value="1"/>
</dbReference>
<evidence type="ECO:0000313" key="4">
    <source>
        <dbReference type="EMBL" id="MFC3526688.1"/>
    </source>
</evidence>
<dbReference type="Proteomes" id="UP001595721">
    <property type="component" value="Unassembled WGS sequence"/>
</dbReference>
<organism evidence="4 5">
    <name type="scientific">Paracoccus mangrovi</name>
    <dbReference type="NCBI Taxonomy" id="1715645"/>
    <lineage>
        <taxon>Bacteria</taxon>
        <taxon>Pseudomonadati</taxon>
        <taxon>Pseudomonadota</taxon>
        <taxon>Alphaproteobacteria</taxon>
        <taxon>Rhodobacterales</taxon>
        <taxon>Paracoccaceae</taxon>
        <taxon>Paracoccus</taxon>
    </lineage>
</organism>
<keyword evidence="5" id="KW-1185">Reference proteome</keyword>
<dbReference type="PANTHER" id="PTHR42811">
    <property type="entry name" value="SERINE ACETYLTRANSFERASE"/>
    <property type="match status" value="1"/>
</dbReference>
<dbReference type="Gene3D" id="2.160.10.10">
    <property type="entry name" value="Hexapeptide repeat proteins"/>
    <property type="match status" value="1"/>
</dbReference>
<comment type="caution">
    <text evidence="4">The sequence shown here is derived from an EMBL/GenBank/DDBJ whole genome shotgun (WGS) entry which is preliminary data.</text>
</comment>
<keyword evidence="1" id="KW-0028">Amino-acid biosynthesis</keyword>
<dbReference type="RefSeq" id="WP_377741975.1">
    <property type="nucleotide sequence ID" value="NZ_JBHRXJ010000001.1"/>
</dbReference>
<evidence type="ECO:0000256" key="3">
    <source>
        <dbReference type="ARBA" id="ARBA00023315"/>
    </source>
</evidence>
<dbReference type="EC" id="2.3.1.30" evidence="4"/>
<accession>A0ABV7QXS3</accession>
<keyword evidence="3 4" id="KW-0012">Acyltransferase</keyword>
<protein>
    <submittedName>
        <fullName evidence="4">Serine O-acetyltransferase</fullName>
        <ecNumber evidence="4">2.3.1.30</ecNumber>
    </submittedName>
</protein>
<name>A0ABV7QXS3_9RHOB</name>